<reference evidence="2 3" key="1">
    <citation type="journal article" date="2016" name="Mol. Biol. Evol.">
        <title>Comparative Genomics of Early-Diverging Mushroom-Forming Fungi Provides Insights into the Origins of Lignocellulose Decay Capabilities.</title>
        <authorList>
            <person name="Nagy L.G."/>
            <person name="Riley R."/>
            <person name="Tritt A."/>
            <person name="Adam C."/>
            <person name="Daum C."/>
            <person name="Floudas D."/>
            <person name="Sun H."/>
            <person name="Yadav J.S."/>
            <person name="Pangilinan J."/>
            <person name="Larsson K.H."/>
            <person name="Matsuura K."/>
            <person name="Barry K."/>
            <person name="Labutti K."/>
            <person name="Kuo R."/>
            <person name="Ohm R.A."/>
            <person name="Bhattacharya S.S."/>
            <person name="Shirouzu T."/>
            <person name="Yoshinaga Y."/>
            <person name="Martin F.M."/>
            <person name="Grigoriev I.V."/>
            <person name="Hibbett D.S."/>
        </authorList>
    </citation>
    <scope>NUCLEOTIDE SEQUENCE [LARGE SCALE GENOMIC DNA]</scope>
    <source>
        <strain evidence="2 3">HHB12733</strain>
    </source>
</reference>
<dbReference type="OrthoDB" id="10501770at2759"/>
<evidence type="ECO:0000313" key="2">
    <source>
        <dbReference type="EMBL" id="KZT52797.1"/>
    </source>
</evidence>
<dbReference type="Proteomes" id="UP000076842">
    <property type="component" value="Unassembled WGS sequence"/>
</dbReference>
<accession>A0A165DHH3</accession>
<gene>
    <name evidence="2" type="ORF">CALCODRAFT_501871</name>
</gene>
<evidence type="ECO:0000256" key="1">
    <source>
        <dbReference type="SAM" id="MobiDB-lite"/>
    </source>
</evidence>
<dbReference type="EMBL" id="KV424055">
    <property type="protein sequence ID" value="KZT52797.1"/>
    <property type="molecule type" value="Genomic_DNA"/>
</dbReference>
<name>A0A165DHH3_9BASI</name>
<feature type="region of interest" description="Disordered" evidence="1">
    <location>
        <begin position="1"/>
        <end position="79"/>
    </location>
</feature>
<dbReference type="InParanoid" id="A0A165DHH3"/>
<feature type="compositionally biased region" description="Low complexity" evidence="1">
    <location>
        <begin position="1"/>
        <end position="33"/>
    </location>
</feature>
<dbReference type="AlphaFoldDB" id="A0A165DHH3"/>
<organism evidence="2 3">
    <name type="scientific">Calocera cornea HHB12733</name>
    <dbReference type="NCBI Taxonomy" id="1353952"/>
    <lineage>
        <taxon>Eukaryota</taxon>
        <taxon>Fungi</taxon>
        <taxon>Dikarya</taxon>
        <taxon>Basidiomycota</taxon>
        <taxon>Agaricomycotina</taxon>
        <taxon>Dacrymycetes</taxon>
        <taxon>Dacrymycetales</taxon>
        <taxon>Dacrymycetaceae</taxon>
        <taxon>Calocera</taxon>
    </lineage>
</organism>
<keyword evidence="3" id="KW-1185">Reference proteome</keyword>
<sequence>MSTSASPAQLSPASSGQAAPASAAPHQLHPSSARTLFQKLKQWATSGPYRQPKQYKQEFPGSEGEEDDVPPQSFPGNAD</sequence>
<protein>
    <submittedName>
        <fullName evidence="2">Uncharacterized protein</fullName>
    </submittedName>
</protein>
<evidence type="ECO:0000313" key="3">
    <source>
        <dbReference type="Proteomes" id="UP000076842"/>
    </source>
</evidence>
<proteinExistence type="predicted"/>